<dbReference type="RefSeq" id="WP_339982491.1">
    <property type="nucleotide sequence ID" value="NZ_JAQPZS010000027.1"/>
</dbReference>
<feature type="signal peptide" evidence="1">
    <location>
        <begin position="1"/>
        <end position="21"/>
    </location>
</feature>
<evidence type="ECO:0000256" key="1">
    <source>
        <dbReference type="SAM" id="SignalP"/>
    </source>
</evidence>
<evidence type="ECO:0000313" key="3">
    <source>
        <dbReference type="Proteomes" id="UP001377972"/>
    </source>
</evidence>
<comment type="caution">
    <text evidence="2">The sequence shown here is derived from an EMBL/GenBank/DDBJ whole genome shotgun (WGS) entry which is preliminary data.</text>
</comment>
<dbReference type="PROSITE" id="PS51257">
    <property type="entry name" value="PROKAR_LIPOPROTEIN"/>
    <property type="match status" value="1"/>
</dbReference>
<reference evidence="2 3" key="1">
    <citation type="submission" date="2023-01" db="EMBL/GenBank/DDBJ databases">
        <title>Trichodesmium-associated heterotrophic epibiont bacteria.</title>
        <authorList>
            <person name="Cleveland C.S."/>
            <person name="Webb E.A."/>
        </authorList>
    </citation>
    <scope>NUCLEOTIDE SEQUENCE [LARGE SCALE GENOMIC DNA]</scope>
    <source>
        <strain evidence="2 3">USCH2</strain>
    </source>
</reference>
<gene>
    <name evidence="2" type="ORF">PQI24_19740</name>
</gene>
<organism evidence="2 3">
    <name type="scientific">Pseudoalteromonas lipolytica</name>
    <dbReference type="NCBI Taxonomy" id="570156"/>
    <lineage>
        <taxon>Bacteria</taxon>
        <taxon>Pseudomonadati</taxon>
        <taxon>Pseudomonadota</taxon>
        <taxon>Gammaproteobacteria</taxon>
        <taxon>Alteromonadales</taxon>
        <taxon>Pseudoalteromonadaceae</taxon>
        <taxon>Pseudoalteromonas</taxon>
    </lineage>
</organism>
<dbReference type="EMBL" id="JAQPZS010000027">
    <property type="protein sequence ID" value="MEJ6498273.1"/>
    <property type="molecule type" value="Genomic_DNA"/>
</dbReference>
<keyword evidence="3" id="KW-1185">Reference proteome</keyword>
<evidence type="ECO:0000313" key="2">
    <source>
        <dbReference type="EMBL" id="MEJ6498273.1"/>
    </source>
</evidence>
<sequence>MKNLALILAAISVLVAISGCASKRNITTFQTETGELKCAEPPPDVVSTGARANIEALVPQIDVDVKANAIANTTVARIRSEIPNLQAVEALEYRMCLAYGNGIIDSETYREFYQSILPMLQGIKAQGASAEQTLHIEERRNYSGVSGCNKERSKRVAEAACSEGGGNYASRNGLQLVSARLVSFTHHIDRDREPWPSNARSCNTNVVANCEIVVKER</sequence>
<proteinExistence type="predicted"/>
<accession>A0ABU8SYZ3</accession>
<protein>
    <submittedName>
        <fullName evidence="2">Uncharacterized protein</fullName>
    </submittedName>
</protein>
<feature type="chain" id="PRO_5046552637" evidence="1">
    <location>
        <begin position="22"/>
        <end position="217"/>
    </location>
</feature>
<keyword evidence="1" id="KW-0732">Signal</keyword>
<dbReference type="Proteomes" id="UP001377972">
    <property type="component" value="Unassembled WGS sequence"/>
</dbReference>
<name>A0ABU8SYZ3_9GAMM</name>